<feature type="compositionally biased region" description="Low complexity" evidence="1">
    <location>
        <begin position="99"/>
        <end position="125"/>
    </location>
</feature>
<evidence type="ECO:0000256" key="3">
    <source>
        <dbReference type="SAM" id="SignalP"/>
    </source>
</evidence>
<sequence length="255" mass="25309">MKYATSAALVALLAATATVSAQTAVTAGADLQSTLAAPTLVDPISVAAPSTAPAVAVDAARTDADSPVAKLATNGLSDLKPEDLQRLQEILAKARENPSDATSPATSAASATTASANIASPTTSSGNRATKGDDACSTETDTTGRSCIENAPGSGCTKLLNQANCADNCPSGTQMFALIESRRSDIASCKSETNDKSSSVSISTKSSTASKTSSTRPSNSASSSSSSDDNSAAGILTPGLSIALAAAPMLAYILQ</sequence>
<dbReference type="EMBL" id="JANBPT010000090">
    <property type="protein sequence ID" value="KAJ1928051.1"/>
    <property type="molecule type" value="Genomic_DNA"/>
</dbReference>
<keyword evidence="3" id="KW-0732">Signal</keyword>
<keyword evidence="2" id="KW-0812">Transmembrane</keyword>
<evidence type="ECO:0000256" key="2">
    <source>
        <dbReference type="SAM" id="Phobius"/>
    </source>
</evidence>
<evidence type="ECO:0000256" key="1">
    <source>
        <dbReference type="SAM" id="MobiDB-lite"/>
    </source>
</evidence>
<feature type="chain" id="PRO_5040931808" evidence="3">
    <location>
        <begin position="22"/>
        <end position="255"/>
    </location>
</feature>
<feature type="compositionally biased region" description="Low complexity" evidence="1">
    <location>
        <begin position="196"/>
        <end position="231"/>
    </location>
</feature>
<evidence type="ECO:0000313" key="5">
    <source>
        <dbReference type="Proteomes" id="UP001150569"/>
    </source>
</evidence>
<proteinExistence type="predicted"/>
<keyword evidence="2" id="KW-0472">Membrane</keyword>
<dbReference type="AlphaFoldDB" id="A0A9W8E1N5"/>
<feature type="transmembrane region" description="Helical" evidence="2">
    <location>
        <begin position="232"/>
        <end position="254"/>
    </location>
</feature>
<dbReference type="Proteomes" id="UP001150569">
    <property type="component" value="Unassembled WGS sequence"/>
</dbReference>
<evidence type="ECO:0000313" key="4">
    <source>
        <dbReference type="EMBL" id="KAJ1928051.1"/>
    </source>
</evidence>
<feature type="region of interest" description="Disordered" evidence="1">
    <location>
        <begin position="190"/>
        <end position="231"/>
    </location>
</feature>
<gene>
    <name evidence="4" type="ORF">IWQ60_002399</name>
</gene>
<keyword evidence="5" id="KW-1185">Reference proteome</keyword>
<feature type="signal peptide" evidence="3">
    <location>
        <begin position="1"/>
        <end position="21"/>
    </location>
</feature>
<accession>A0A9W8E1N5</accession>
<comment type="caution">
    <text evidence="4">The sequence shown here is derived from an EMBL/GenBank/DDBJ whole genome shotgun (WGS) entry which is preliminary data.</text>
</comment>
<reference evidence="4" key="1">
    <citation type="submission" date="2022-07" db="EMBL/GenBank/DDBJ databases">
        <title>Phylogenomic reconstructions and comparative analyses of Kickxellomycotina fungi.</title>
        <authorList>
            <person name="Reynolds N.K."/>
            <person name="Stajich J.E."/>
            <person name="Barry K."/>
            <person name="Grigoriev I.V."/>
            <person name="Crous P."/>
            <person name="Smith M.E."/>
        </authorList>
    </citation>
    <scope>NUCLEOTIDE SEQUENCE</scope>
    <source>
        <strain evidence="4">RSA 861</strain>
    </source>
</reference>
<name>A0A9W8E1N5_9FUNG</name>
<keyword evidence="2" id="KW-1133">Transmembrane helix</keyword>
<organism evidence="4 5">
    <name type="scientific">Tieghemiomyces parasiticus</name>
    <dbReference type="NCBI Taxonomy" id="78921"/>
    <lineage>
        <taxon>Eukaryota</taxon>
        <taxon>Fungi</taxon>
        <taxon>Fungi incertae sedis</taxon>
        <taxon>Zoopagomycota</taxon>
        <taxon>Kickxellomycotina</taxon>
        <taxon>Dimargaritomycetes</taxon>
        <taxon>Dimargaritales</taxon>
        <taxon>Dimargaritaceae</taxon>
        <taxon>Tieghemiomyces</taxon>
    </lineage>
</organism>
<feature type="region of interest" description="Disordered" evidence="1">
    <location>
        <begin position="94"/>
        <end position="148"/>
    </location>
</feature>
<protein>
    <submittedName>
        <fullName evidence="4">Uncharacterized protein</fullName>
    </submittedName>
</protein>